<evidence type="ECO:0000313" key="4">
    <source>
        <dbReference type="Proteomes" id="UP000235347"/>
    </source>
</evidence>
<reference evidence="3 4" key="1">
    <citation type="submission" date="2018-01" db="EMBL/GenBank/DDBJ databases">
        <title>Whole genome analyses suggest that Burkholderia sensu lato contains two further novel genera in the rhizoxinica-symbiotica group Mycetohabitans gen. nov., and Trinickia gen. nov.: implications for the evolution of diazotrophy and nodulation in the Burkholderiaceae.</title>
        <authorList>
            <person name="Estrada-de los Santos P."/>
            <person name="Palmer M."/>
            <person name="Chavez-Ramirez B."/>
            <person name="Beukes C."/>
            <person name="Steenkamp E.T."/>
            <person name="Hirsch A.M."/>
            <person name="Manyaka P."/>
            <person name="Maluk M."/>
            <person name="Lafos M."/>
            <person name="Crook M."/>
            <person name="Gross E."/>
            <person name="Simon M.F."/>
            <person name="Bueno dos Reis Junior F."/>
            <person name="Poole P.S."/>
            <person name="Venter S.N."/>
            <person name="James E.K."/>
        </authorList>
    </citation>
    <scope>NUCLEOTIDE SEQUENCE [LARGE SCALE GENOMIC DNA]</scope>
    <source>
        <strain evidence="3 4">GP25-8</strain>
    </source>
</reference>
<comment type="caution">
    <text evidence="3">The sequence shown here is derived from an EMBL/GenBank/DDBJ whole genome shotgun (WGS) entry which is preliminary data.</text>
</comment>
<organism evidence="3 4">
    <name type="scientific">Trinickia soli</name>
    <dbReference type="NCBI Taxonomy" id="380675"/>
    <lineage>
        <taxon>Bacteria</taxon>
        <taxon>Pseudomonadati</taxon>
        <taxon>Pseudomonadota</taxon>
        <taxon>Betaproteobacteria</taxon>
        <taxon>Burkholderiales</taxon>
        <taxon>Burkholderiaceae</taxon>
        <taxon>Trinickia</taxon>
    </lineage>
</organism>
<dbReference type="AlphaFoldDB" id="A0A2N7W7B0"/>
<feature type="region of interest" description="Disordered" evidence="1">
    <location>
        <begin position="64"/>
        <end position="83"/>
    </location>
</feature>
<dbReference type="RefSeq" id="WP_102609677.1">
    <property type="nucleotide sequence ID" value="NZ_CADIKD010000010.1"/>
</dbReference>
<feature type="transmembrane region" description="Helical" evidence="2">
    <location>
        <begin position="12"/>
        <end position="29"/>
    </location>
</feature>
<name>A0A2N7W7B0_9BURK</name>
<dbReference type="EMBL" id="PNYB01000007">
    <property type="protein sequence ID" value="PMS25289.1"/>
    <property type="molecule type" value="Genomic_DNA"/>
</dbReference>
<keyword evidence="2" id="KW-0812">Transmembrane</keyword>
<gene>
    <name evidence="3" type="ORF">C0Z19_10070</name>
</gene>
<evidence type="ECO:0000256" key="1">
    <source>
        <dbReference type="SAM" id="MobiDB-lite"/>
    </source>
</evidence>
<evidence type="ECO:0000256" key="2">
    <source>
        <dbReference type="SAM" id="Phobius"/>
    </source>
</evidence>
<evidence type="ECO:0000313" key="3">
    <source>
        <dbReference type="EMBL" id="PMS25289.1"/>
    </source>
</evidence>
<feature type="compositionally biased region" description="Low complexity" evidence="1">
    <location>
        <begin position="73"/>
        <end position="83"/>
    </location>
</feature>
<proteinExistence type="predicted"/>
<dbReference type="Proteomes" id="UP000235347">
    <property type="component" value="Unassembled WGS sequence"/>
</dbReference>
<keyword evidence="2" id="KW-1133">Transmembrane helix</keyword>
<keyword evidence="2" id="KW-0472">Membrane</keyword>
<sequence length="352" mass="37314">MKDQHRERHGGRLSTWLTVIVGSTLLLVGCGDRSVSGSYVSHAGNQADLLQITETPDHHFTGTIRHTGLNNDGTLSSSSTNVSGSVDRNSITLTVLATPLPIGQNFSGSVTGDGIDLTVANGAQTGVEHFTKGQPSDFDAVVVQLNQAGQPIIAARQRGQRVDQLNRQVKALTDSINSFVASAHGHLGRLPRAQIYYEHAVTVEQAKLDRAQRLEATGNGVAQGQAGVIVGQMGVDKSQISIVDDNLDRAQNEETSVENVLNARIAQWRGTCLDGSTVKVGDVIPDMGPCKTLSLAVAAYNAVLPPLHTAFASAVQARSHGHAQLATIWQAADRVHCSPCRSQGSPWKVSST</sequence>
<protein>
    <submittedName>
        <fullName evidence="3">Uncharacterized protein</fullName>
    </submittedName>
</protein>
<keyword evidence="4" id="KW-1185">Reference proteome</keyword>
<accession>A0A2N7W7B0</accession>
<dbReference type="PROSITE" id="PS51257">
    <property type="entry name" value="PROKAR_LIPOPROTEIN"/>
    <property type="match status" value="1"/>
</dbReference>